<gene>
    <name evidence="2" type="ORF">GC106_33170</name>
</gene>
<name>A0ABX2F444_9PSEU</name>
<reference evidence="2 3" key="1">
    <citation type="submission" date="2020-01" db="EMBL/GenBank/DDBJ databases">
        <title>Kibdelosporangium persica a novel Actinomycetes from a hot desert in Iran.</title>
        <authorList>
            <person name="Safaei N."/>
            <person name="Zaburannyi N."/>
            <person name="Mueller R."/>
            <person name="Wink J."/>
        </authorList>
    </citation>
    <scope>NUCLEOTIDE SEQUENCE [LARGE SCALE GENOMIC DNA]</scope>
    <source>
        <strain evidence="2 3">4NS15</strain>
    </source>
</reference>
<keyword evidence="1" id="KW-0812">Transmembrane</keyword>
<sequence>MLLALLAVSAGSVLAASGPGGFARLGTVVLDNAGWLLLAAGAVALLSAIAPPGALLGPLVLIVAGLVVVLDPPRPEVWTLSGGIITVGGGLFLMRRAGTEQPNADPVMRRSAVLFPRKVRLRSDELCPERLFLRSVLSVRITANLRAAAPPQRGIIELLITCWGGQVRVTLPDHWTVVGGRLAAAKLISLDGVLDHARTYPDLSLIKEAAEFTELTEARFAKHGSDDQEPVLAIVHVMGLGGVVRLDRQPGGHMTTRVG</sequence>
<evidence type="ECO:0000256" key="1">
    <source>
        <dbReference type="SAM" id="Phobius"/>
    </source>
</evidence>
<feature type="transmembrane region" description="Helical" evidence="1">
    <location>
        <begin position="25"/>
        <end position="46"/>
    </location>
</feature>
<dbReference type="EMBL" id="JAAATY010000008">
    <property type="protein sequence ID" value="NRN66099.1"/>
    <property type="molecule type" value="Genomic_DNA"/>
</dbReference>
<feature type="transmembrane region" description="Helical" evidence="1">
    <location>
        <begin position="77"/>
        <end position="94"/>
    </location>
</feature>
<evidence type="ECO:0000313" key="3">
    <source>
        <dbReference type="Proteomes" id="UP000763557"/>
    </source>
</evidence>
<comment type="caution">
    <text evidence="2">The sequence shown here is derived from an EMBL/GenBank/DDBJ whole genome shotgun (WGS) entry which is preliminary data.</text>
</comment>
<evidence type="ECO:0000313" key="2">
    <source>
        <dbReference type="EMBL" id="NRN66099.1"/>
    </source>
</evidence>
<dbReference type="Proteomes" id="UP000763557">
    <property type="component" value="Unassembled WGS sequence"/>
</dbReference>
<keyword evidence="1" id="KW-0472">Membrane</keyword>
<organism evidence="2 3">
    <name type="scientific">Kibdelosporangium persicum</name>
    <dbReference type="NCBI Taxonomy" id="2698649"/>
    <lineage>
        <taxon>Bacteria</taxon>
        <taxon>Bacillati</taxon>
        <taxon>Actinomycetota</taxon>
        <taxon>Actinomycetes</taxon>
        <taxon>Pseudonocardiales</taxon>
        <taxon>Pseudonocardiaceae</taxon>
        <taxon>Kibdelosporangium</taxon>
    </lineage>
</organism>
<accession>A0ABX2F444</accession>
<proteinExistence type="predicted"/>
<protein>
    <recommendedName>
        <fullName evidence="4">Cell wall-active antibiotics response LiaF-like C-terminal domain-containing protein</fullName>
    </recommendedName>
</protein>
<keyword evidence="1" id="KW-1133">Transmembrane helix</keyword>
<keyword evidence="3" id="KW-1185">Reference proteome</keyword>
<evidence type="ECO:0008006" key="4">
    <source>
        <dbReference type="Google" id="ProtNLM"/>
    </source>
</evidence>